<dbReference type="PANTHER" id="PTHR11085:SF4">
    <property type="entry name" value="NAD-DEPENDENT PROTEIN DEACYLASE"/>
    <property type="match status" value="1"/>
</dbReference>
<feature type="binding site" evidence="4">
    <location>
        <position position="159"/>
    </location>
    <ligand>
        <name>Zn(2+)</name>
        <dbReference type="ChEBI" id="CHEBI:29105"/>
    </ligand>
</feature>
<dbReference type="GO" id="GO:0017136">
    <property type="term" value="F:histone deacetylase activity, NAD-dependent"/>
    <property type="evidence" value="ECO:0007669"/>
    <property type="project" value="TreeGrafter"/>
</dbReference>
<dbReference type="SUPFAM" id="SSF52467">
    <property type="entry name" value="DHS-like NAD/FAD-binding domain"/>
    <property type="match status" value="1"/>
</dbReference>
<dbReference type="GO" id="GO:0046872">
    <property type="term" value="F:metal ion binding"/>
    <property type="evidence" value="ECO:0007669"/>
    <property type="project" value="UniProtKB-KW"/>
</dbReference>
<feature type="domain" description="Deacetylase sirtuin-type" evidence="5">
    <location>
        <begin position="1"/>
        <end position="253"/>
    </location>
</feature>
<evidence type="ECO:0000256" key="2">
    <source>
        <dbReference type="ARBA" id="ARBA00022679"/>
    </source>
</evidence>
<gene>
    <name evidence="6" type="primary">cobB</name>
    <name evidence="6" type="ORF">Pla144_46330</name>
</gene>
<dbReference type="InterPro" id="IPR003000">
    <property type="entry name" value="Sirtuin"/>
</dbReference>
<dbReference type="Pfam" id="PF02146">
    <property type="entry name" value="SIR2"/>
    <property type="match status" value="1"/>
</dbReference>
<dbReference type="Gene3D" id="3.30.1600.10">
    <property type="entry name" value="SIR2/SIRT2 'Small Domain"/>
    <property type="match status" value="1"/>
</dbReference>
<dbReference type="EMBL" id="SJPS01000010">
    <property type="protein sequence ID" value="TWU21412.1"/>
    <property type="molecule type" value="Genomic_DNA"/>
</dbReference>
<sequence>MHCMNSEVATIIAGWLKKAENAVVFTGAGVSTESGIPDFRSPGGVWSKYRTVYYDEFMASADARYEYWRQKAEGDRDFADAQPNNGHRVIAKWERDGMIRGVITQNIDGLHQVAGNQHVLELHGTSRQILCQDCGTSSDAAPLIAEFLETDRVPACRICANGRLKHATISFGQALPVEVLEQAAAWCRQADLLLAIGSSLVVSPAADLPMLTKRNGGRLVIINRDTTPLDVMADKVIQESIGVTLSAVDYRIV</sequence>
<keyword evidence="4" id="KW-0479">Metal-binding</keyword>
<keyword evidence="4" id="KW-0862">Zinc</keyword>
<evidence type="ECO:0000256" key="1">
    <source>
        <dbReference type="ARBA" id="ARBA00012928"/>
    </source>
</evidence>
<feature type="active site" description="Proton acceptor" evidence="4">
    <location>
        <position position="123"/>
    </location>
</feature>
<reference evidence="6 7" key="1">
    <citation type="submission" date="2019-02" db="EMBL/GenBank/DDBJ databases">
        <title>Deep-cultivation of Planctomycetes and their phenomic and genomic characterization uncovers novel biology.</title>
        <authorList>
            <person name="Wiegand S."/>
            <person name="Jogler M."/>
            <person name="Boedeker C."/>
            <person name="Pinto D."/>
            <person name="Vollmers J."/>
            <person name="Rivas-Marin E."/>
            <person name="Kohn T."/>
            <person name="Peeters S.H."/>
            <person name="Heuer A."/>
            <person name="Rast P."/>
            <person name="Oberbeckmann S."/>
            <person name="Bunk B."/>
            <person name="Jeske O."/>
            <person name="Meyerdierks A."/>
            <person name="Storesund J.E."/>
            <person name="Kallscheuer N."/>
            <person name="Luecker S."/>
            <person name="Lage O.M."/>
            <person name="Pohl T."/>
            <person name="Merkel B.J."/>
            <person name="Hornburger P."/>
            <person name="Mueller R.-W."/>
            <person name="Bruemmer F."/>
            <person name="Labrenz M."/>
            <person name="Spormann A.M."/>
            <person name="Op Den Camp H."/>
            <person name="Overmann J."/>
            <person name="Amann R."/>
            <person name="Jetten M.S.M."/>
            <person name="Mascher T."/>
            <person name="Medema M.H."/>
            <person name="Devos D.P."/>
            <person name="Kaster A.-K."/>
            <person name="Ovreas L."/>
            <person name="Rohde M."/>
            <person name="Galperin M.Y."/>
            <person name="Jogler C."/>
        </authorList>
    </citation>
    <scope>NUCLEOTIDE SEQUENCE [LARGE SCALE GENOMIC DNA]</scope>
    <source>
        <strain evidence="6 7">Pla144</strain>
    </source>
</reference>
<dbReference type="PROSITE" id="PS50305">
    <property type="entry name" value="SIRTUIN"/>
    <property type="match status" value="1"/>
</dbReference>
<keyword evidence="3" id="KW-0520">NAD</keyword>
<dbReference type="AlphaFoldDB" id="A0A5C6CBE7"/>
<protein>
    <recommendedName>
        <fullName evidence="1">protein acetyllysine N-acetyltransferase</fullName>
        <ecNumber evidence="1">2.3.1.286</ecNumber>
    </recommendedName>
</protein>
<keyword evidence="2" id="KW-0808">Transferase</keyword>
<evidence type="ECO:0000313" key="7">
    <source>
        <dbReference type="Proteomes" id="UP000318437"/>
    </source>
</evidence>
<evidence type="ECO:0000256" key="4">
    <source>
        <dbReference type="PROSITE-ProRule" id="PRU00236"/>
    </source>
</evidence>
<evidence type="ECO:0000313" key="6">
    <source>
        <dbReference type="EMBL" id="TWU21412.1"/>
    </source>
</evidence>
<dbReference type="CDD" id="cd01407">
    <property type="entry name" value="SIR2-fam"/>
    <property type="match status" value="1"/>
</dbReference>
<dbReference type="Proteomes" id="UP000318437">
    <property type="component" value="Unassembled WGS sequence"/>
</dbReference>
<name>A0A5C6CBE7_9BACT</name>
<dbReference type="GO" id="GO:0016787">
    <property type="term" value="F:hydrolase activity"/>
    <property type="evidence" value="ECO:0007669"/>
    <property type="project" value="UniProtKB-KW"/>
</dbReference>
<dbReference type="Gene3D" id="3.40.50.1220">
    <property type="entry name" value="TPP-binding domain"/>
    <property type="match status" value="1"/>
</dbReference>
<organism evidence="6 7">
    <name type="scientific">Bythopirellula polymerisocia</name>
    <dbReference type="NCBI Taxonomy" id="2528003"/>
    <lineage>
        <taxon>Bacteria</taxon>
        <taxon>Pseudomonadati</taxon>
        <taxon>Planctomycetota</taxon>
        <taxon>Planctomycetia</taxon>
        <taxon>Pirellulales</taxon>
        <taxon>Lacipirellulaceae</taxon>
        <taxon>Bythopirellula</taxon>
    </lineage>
</organism>
<dbReference type="InterPro" id="IPR026591">
    <property type="entry name" value="Sirtuin_cat_small_dom_sf"/>
</dbReference>
<dbReference type="InterPro" id="IPR026590">
    <property type="entry name" value="Ssirtuin_cat_dom"/>
</dbReference>
<evidence type="ECO:0000259" key="5">
    <source>
        <dbReference type="PROSITE" id="PS50305"/>
    </source>
</evidence>
<proteinExistence type="predicted"/>
<feature type="binding site" evidence="4">
    <location>
        <position position="134"/>
    </location>
    <ligand>
        <name>Zn(2+)</name>
        <dbReference type="ChEBI" id="CHEBI:29105"/>
    </ligand>
</feature>
<dbReference type="PANTHER" id="PTHR11085">
    <property type="entry name" value="NAD-DEPENDENT PROTEIN DEACYLASE SIRTUIN-5, MITOCHONDRIAL-RELATED"/>
    <property type="match status" value="1"/>
</dbReference>
<dbReference type="GO" id="GO:0070403">
    <property type="term" value="F:NAD+ binding"/>
    <property type="evidence" value="ECO:0007669"/>
    <property type="project" value="InterPro"/>
</dbReference>
<feature type="binding site" evidence="4">
    <location>
        <position position="131"/>
    </location>
    <ligand>
        <name>Zn(2+)</name>
        <dbReference type="ChEBI" id="CHEBI:29105"/>
    </ligand>
</feature>
<keyword evidence="7" id="KW-1185">Reference proteome</keyword>
<evidence type="ECO:0000256" key="3">
    <source>
        <dbReference type="ARBA" id="ARBA00023027"/>
    </source>
</evidence>
<dbReference type="InterPro" id="IPR029035">
    <property type="entry name" value="DHS-like_NAD/FAD-binding_dom"/>
</dbReference>
<feature type="binding site" evidence="4">
    <location>
        <position position="156"/>
    </location>
    <ligand>
        <name>Zn(2+)</name>
        <dbReference type="ChEBI" id="CHEBI:29105"/>
    </ligand>
</feature>
<dbReference type="EC" id="2.3.1.286" evidence="1"/>
<comment type="caution">
    <text evidence="6">The sequence shown here is derived from an EMBL/GenBank/DDBJ whole genome shotgun (WGS) entry which is preliminary data.</text>
</comment>
<keyword evidence="6" id="KW-0378">Hydrolase</keyword>
<dbReference type="InterPro" id="IPR050134">
    <property type="entry name" value="NAD-dep_sirtuin_deacylases"/>
</dbReference>
<accession>A0A5C6CBE7</accession>